<evidence type="ECO:0008006" key="9">
    <source>
        <dbReference type="Google" id="ProtNLM"/>
    </source>
</evidence>
<comment type="similarity">
    <text evidence="2">Belongs to the tetraspanin (TM4SF) family.</text>
</comment>
<comment type="subcellular location">
    <subcellularLocation>
        <location evidence="1">Membrane</location>
        <topology evidence="1">Multi-pass membrane protein</topology>
    </subcellularLocation>
</comment>
<keyword evidence="8" id="KW-1185">Reference proteome</keyword>
<evidence type="ECO:0000313" key="7">
    <source>
        <dbReference type="EMBL" id="OQS04623.1"/>
    </source>
</evidence>
<comment type="caution">
    <text evidence="7">The sequence shown here is derived from an EMBL/GenBank/DDBJ whole genome shotgun (WGS) entry which is preliminary data.</text>
</comment>
<accession>A0A1W0A2W2</accession>
<evidence type="ECO:0000256" key="4">
    <source>
        <dbReference type="ARBA" id="ARBA00022989"/>
    </source>
</evidence>
<feature type="transmembrane region" description="Helical" evidence="6">
    <location>
        <begin position="272"/>
        <end position="292"/>
    </location>
</feature>
<dbReference type="OrthoDB" id="71600at2759"/>
<gene>
    <name evidence="7" type="ORF">THRCLA_03158</name>
</gene>
<keyword evidence="4 6" id="KW-1133">Transmembrane helix</keyword>
<dbReference type="EMBL" id="JNBS01000583">
    <property type="protein sequence ID" value="OQS04623.1"/>
    <property type="molecule type" value="Genomic_DNA"/>
</dbReference>
<dbReference type="Proteomes" id="UP000243217">
    <property type="component" value="Unassembled WGS sequence"/>
</dbReference>
<proteinExistence type="inferred from homology"/>
<keyword evidence="3 6" id="KW-0812">Transmembrane</keyword>
<keyword evidence="5 6" id="KW-0472">Membrane</keyword>
<reference evidence="7 8" key="1">
    <citation type="journal article" date="2014" name="Genome Biol. Evol.">
        <title>The secreted proteins of Achlya hypogyna and Thraustotheca clavata identify the ancestral oomycete secretome and reveal gene acquisitions by horizontal gene transfer.</title>
        <authorList>
            <person name="Misner I."/>
            <person name="Blouin N."/>
            <person name="Leonard G."/>
            <person name="Richards T.A."/>
            <person name="Lane C.E."/>
        </authorList>
    </citation>
    <scope>NUCLEOTIDE SEQUENCE [LARGE SCALE GENOMIC DNA]</scope>
    <source>
        <strain evidence="7 8">ATCC 34112</strain>
    </source>
</reference>
<dbReference type="PANTHER" id="PTHR19282">
    <property type="entry name" value="TETRASPANIN"/>
    <property type="match status" value="1"/>
</dbReference>
<feature type="transmembrane region" description="Helical" evidence="6">
    <location>
        <begin position="80"/>
        <end position="102"/>
    </location>
</feature>
<evidence type="ECO:0000313" key="8">
    <source>
        <dbReference type="Proteomes" id="UP000243217"/>
    </source>
</evidence>
<dbReference type="InterPro" id="IPR018503">
    <property type="entry name" value="Tetraspanin_CS"/>
</dbReference>
<dbReference type="GO" id="GO:0016020">
    <property type="term" value="C:membrane"/>
    <property type="evidence" value="ECO:0007669"/>
    <property type="project" value="UniProtKB-SubCell"/>
</dbReference>
<protein>
    <recommendedName>
        <fullName evidence="9">Tetraspanin family protein</fullName>
    </recommendedName>
</protein>
<evidence type="ECO:0000256" key="1">
    <source>
        <dbReference type="ARBA" id="ARBA00004141"/>
    </source>
</evidence>
<dbReference type="Pfam" id="PF00335">
    <property type="entry name" value="Tetraspanin"/>
    <property type="match status" value="1"/>
</dbReference>
<dbReference type="STRING" id="74557.A0A1W0A2W2"/>
<sequence length="304" mass="31930">MWTELSKFTLIVLNIGFVVAGALLIYIGAAFSGGWSTVLAAASNAASASVFHLVLAFGVLVLVIAFMGLMGALKRQKCLLYTYAVFVFIALVIFLIIMITGFSGASTANKWSDASYPAESAETSVGEAFDSAYCGVMVDHYCVAGSVTEAISLFSPSASSSVATIIKELGLNANDRVGLKKLCTSLNSTTVGSIVESSVTSLKTICSACQQAGQVDFSSLYDWAQDNCALTSVSAAWCVSYLNTNKYPTPDTVYPECRPSVLDLFKKFANKVAITALVFSCAALIVLIMAFVTARSAGKDGSAA</sequence>
<dbReference type="AlphaFoldDB" id="A0A1W0A2W2"/>
<name>A0A1W0A2W2_9STRA</name>
<evidence type="ECO:0000256" key="3">
    <source>
        <dbReference type="ARBA" id="ARBA00022692"/>
    </source>
</evidence>
<dbReference type="PRINTS" id="PR00259">
    <property type="entry name" value="TMFOUR"/>
</dbReference>
<evidence type="ECO:0000256" key="6">
    <source>
        <dbReference type="SAM" id="Phobius"/>
    </source>
</evidence>
<dbReference type="InterPro" id="IPR018499">
    <property type="entry name" value="Tetraspanin/Peripherin"/>
</dbReference>
<organism evidence="7 8">
    <name type="scientific">Thraustotheca clavata</name>
    <dbReference type="NCBI Taxonomy" id="74557"/>
    <lineage>
        <taxon>Eukaryota</taxon>
        <taxon>Sar</taxon>
        <taxon>Stramenopiles</taxon>
        <taxon>Oomycota</taxon>
        <taxon>Saprolegniomycetes</taxon>
        <taxon>Saprolegniales</taxon>
        <taxon>Achlyaceae</taxon>
        <taxon>Thraustotheca</taxon>
    </lineage>
</organism>
<evidence type="ECO:0000256" key="5">
    <source>
        <dbReference type="ARBA" id="ARBA00023136"/>
    </source>
</evidence>
<dbReference type="PROSITE" id="PS00421">
    <property type="entry name" value="TM4_1"/>
    <property type="match status" value="1"/>
</dbReference>
<evidence type="ECO:0000256" key="2">
    <source>
        <dbReference type="ARBA" id="ARBA00006840"/>
    </source>
</evidence>
<feature type="transmembrane region" description="Helical" evidence="6">
    <location>
        <begin position="12"/>
        <end position="31"/>
    </location>
</feature>
<feature type="transmembrane region" description="Helical" evidence="6">
    <location>
        <begin position="51"/>
        <end position="73"/>
    </location>
</feature>